<evidence type="ECO:0008006" key="2">
    <source>
        <dbReference type="Google" id="ProtNLM"/>
    </source>
</evidence>
<proteinExistence type="predicted"/>
<name>A0A381V7Q5_9ZZZZ</name>
<dbReference type="GO" id="GO:0019441">
    <property type="term" value="P:L-tryptophan catabolic process to kynurenine"/>
    <property type="evidence" value="ECO:0007669"/>
    <property type="project" value="InterPro"/>
</dbReference>
<dbReference type="PANTHER" id="PTHR34861:SF10">
    <property type="entry name" value="CYCLASE"/>
    <property type="match status" value="1"/>
</dbReference>
<dbReference type="InterPro" id="IPR007325">
    <property type="entry name" value="KFase/CYL"/>
</dbReference>
<dbReference type="SUPFAM" id="SSF102198">
    <property type="entry name" value="Putative cyclase"/>
    <property type="match status" value="1"/>
</dbReference>
<organism evidence="1">
    <name type="scientific">marine metagenome</name>
    <dbReference type="NCBI Taxonomy" id="408172"/>
    <lineage>
        <taxon>unclassified sequences</taxon>
        <taxon>metagenomes</taxon>
        <taxon>ecological metagenomes</taxon>
    </lineage>
</organism>
<dbReference type="Gene3D" id="3.50.30.50">
    <property type="entry name" value="Putative cyclase"/>
    <property type="match status" value="1"/>
</dbReference>
<sequence>MNELCRHGIHRVTLVVVVCFLCICALAWTSRAQTLKSINVETFETWMQNLSNWGRWGEDDQLGTLNLITPEKRREALTLPRDGESVSLAHDVETEPALDNTRPFEMTMGGLGDAGLSVSDQWTVSYHGYAHTHLDALCHFSYDDQLYNGVPTDSITVEGCAKLAITNFKEGIVTRGVLIDIPYHRNVEFLEPGSPIYPEELDTWETQTGITVGSGDAVFIRTGRWKRRAVEGPWDIGSHVAGLHASTARWFHNRDVAVIGTDHGADVHPSGMDGERHPLHILLLVAMGTPIFDNVDLEALSRTTTERQQWEFLLIAAPSPVPGGTGSPLNPIAIF</sequence>
<dbReference type="EMBL" id="UINC01008077">
    <property type="protein sequence ID" value="SVA36402.1"/>
    <property type="molecule type" value="Genomic_DNA"/>
</dbReference>
<protein>
    <recommendedName>
        <fullName evidence="2">Cyclase</fullName>
    </recommendedName>
</protein>
<accession>A0A381V7Q5</accession>
<dbReference type="AlphaFoldDB" id="A0A381V7Q5"/>
<dbReference type="Pfam" id="PF04199">
    <property type="entry name" value="Cyclase"/>
    <property type="match status" value="1"/>
</dbReference>
<reference evidence="1" key="1">
    <citation type="submission" date="2018-05" db="EMBL/GenBank/DDBJ databases">
        <authorList>
            <person name="Lanie J.A."/>
            <person name="Ng W.-L."/>
            <person name="Kazmierczak K.M."/>
            <person name="Andrzejewski T.M."/>
            <person name="Davidsen T.M."/>
            <person name="Wayne K.J."/>
            <person name="Tettelin H."/>
            <person name="Glass J.I."/>
            <person name="Rusch D."/>
            <person name="Podicherti R."/>
            <person name="Tsui H.-C.T."/>
            <person name="Winkler M.E."/>
        </authorList>
    </citation>
    <scope>NUCLEOTIDE SEQUENCE</scope>
</reference>
<dbReference type="PANTHER" id="PTHR34861">
    <property type="match status" value="1"/>
</dbReference>
<dbReference type="InterPro" id="IPR037175">
    <property type="entry name" value="KFase_sf"/>
</dbReference>
<dbReference type="GO" id="GO:0004061">
    <property type="term" value="F:arylformamidase activity"/>
    <property type="evidence" value="ECO:0007669"/>
    <property type="project" value="InterPro"/>
</dbReference>
<evidence type="ECO:0000313" key="1">
    <source>
        <dbReference type="EMBL" id="SVA36402.1"/>
    </source>
</evidence>
<gene>
    <name evidence="1" type="ORF">METZ01_LOCUS89256</name>
</gene>